<evidence type="ECO:0000259" key="4">
    <source>
        <dbReference type="SMART" id="SM00563"/>
    </source>
</evidence>
<reference evidence="5 6" key="1">
    <citation type="submission" date="2016-10" db="EMBL/GenBank/DDBJ databases">
        <authorList>
            <person name="de Groot N.N."/>
        </authorList>
    </citation>
    <scope>NUCLEOTIDE SEQUENCE [LARGE SCALE GENOMIC DNA]</scope>
    <source>
        <strain evidence="5 6">DSM 16859</strain>
    </source>
</reference>
<dbReference type="AlphaFoldDB" id="A0A1H9PJF1"/>
<name>A0A1H9PJF1_9ACTN</name>
<feature type="region of interest" description="Disordered" evidence="3">
    <location>
        <begin position="230"/>
        <end position="255"/>
    </location>
</feature>
<proteinExistence type="predicted"/>
<feature type="domain" description="Phospholipid/glycerol acyltransferase" evidence="4">
    <location>
        <begin position="35"/>
        <end position="154"/>
    </location>
</feature>
<dbReference type="Pfam" id="PF01553">
    <property type="entry name" value="Acyltransferase"/>
    <property type="match status" value="1"/>
</dbReference>
<dbReference type="Proteomes" id="UP000198815">
    <property type="component" value="Unassembled WGS sequence"/>
</dbReference>
<dbReference type="RefSeq" id="WP_091966507.1">
    <property type="nucleotide sequence ID" value="NZ_FOGZ01000001.1"/>
</dbReference>
<keyword evidence="6" id="KW-1185">Reference proteome</keyword>
<sequence length="255" mass="28119">MWYQFFKHVLFRPMVRFLLRPKFEGGANVPRTGAAVLAANHIGAADTYCLPALIDRTLIFPAKKELFEGRTISGRIVAWFLTRVGMVPLDRSGGRASAGVLGSIEEVLARGSLVGIFPEGTRSPDGRMYRGHTGVARLALTSGAPVVPVAMISTQVMRRRIGLPTMRNARIVIGEPVDYSPWRGQEEDSRVLRWVTDDVMARIQELSGQDYVDVYASRVKRGNLRGADLSRYLKPAPTTGVERPPSDAQLGGEQR</sequence>
<dbReference type="SUPFAM" id="SSF69593">
    <property type="entry name" value="Glycerol-3-phosphate (1)-acyltransferase"/>
    <property type="match status" value="1"/>
</dbReference>
<organism evidence="5 6">
    <name type="scientific">Propionibacterium cyclohexanicum</name>
    <dbReference type="NCBI Taxonomy" id="64702"/>
    <lineage>
        <taxon>Bacteria</taxon>
        <taxon>Bacillati</taxon>
        <taxon>Actinomycetota</taxon>
        <taxon>Actinomycetes</taxon>
        <taxon>Propionibacteriales</taxon>
        <taxon>Propionibacteriaceae</taxon>
        <taxon>Propionibacterium</taxon>
    </lineage>
</organism>
<evidence type="ECO:0000313" key="5">
    <source>
        <dbReference type="EMBL" id="SER47959.1"/>
    </source>
</evidence>
<dbReference type="CDD" id="cd07989">
    <property type="entry name" value="LPLAT_AGPAT-like"/>
    <property type="match status" value="1"/>
</dbReference>
<dbReference type="PANTHER" id="PTHR10434:SF11">
    <property type="entry name" value="1-ACYL-SN-GLYCEROL-3-PHOSPHATE ACYLTRANSFERASE"/>
    <property type="match status" value="1"/>
</dbReference>
<accession>A0A1H9PJF1</accession>
<dbReference type="EMBL" id="FOGZ01000001">
    <property type="protein sequence ID" value="SER47959.1"/>
    <property type="molecule type" value="Genomic_DNA"/>
</dbReference>
<keyword evidence="1 5" id="KW-0808">Transferase</keyword>
<dbReference type="STRING" id="64702.SAMN05443377_10164"/>
<dbReference type="OrthoDB" id="9808424at2"/>
<protein>
    <submittedName>
        <fullName evidence="5">1-acyl-sn-glycerol-3-phosphate acyltransferase</fullName>
    </submittedName>
</protein>
<evidence type="ECO:0000256" key="1">
    <source>
        <dbReference type="ARBA" id="ARBA00022679"/>
    </source>
</evidence>
<gene>
    <name evidence="5" type="ORF">SAMN05443377_10164</name>
</gene>
<evidence type="ECO:0000256" key="3">
    <source>
        <dbReference type="SAM" id="MobiDB-lite"/>
    </source>
</evidence>
<evidence type="ECO:0000313" key="6">
    <source>
        <dbReference type="Proteomes" id="UP000198815"/>
    </source>
</evidence>
<keyword evidence="2 5" id="KW-0012">Acyltransferase</keyword>
<dbReference type="GO" id="GO:0005886">
    <property type="term" value="C:plasma membrane"/>
    <property type="evidence" value="ECO:0007669"/>
    <property type="project" value="TreeGrafter"/>
</dbReference>
<evidence type="ECO:0000256" key="2">
    <source>
        <dbReference type="ARBA" id="ARBA00023315"/>
    </source>
</evidence>
<dbReference type="GO" id="GO:0003841">
    <property type="term" value="F:1-acylglycerol-3-phosphate O-acyltransferase activity"/>
    <property type="evidence" value="ECO:0007669"/>
    <property type="project" value="TreeGrafter"/>
</dbReference>
<dbReference type="GO" id="GO:0006654">
    <property type="term" value="P:phosphatidic acid biosynthetic process"/>
    <property type="evidence" value="ECO:0007669"/>
    <property type="project" value="TreeGrafter"/>
</dbReference>
<dbReference type="InterPro" id="IPR002123">
    <property type="entry name" value="Plipid/glycerol_acylTrfase"/>
</dbReference>
<dbReference type="SMART" id="SM00563">
    <property type="entry name" value="PlsC"/>
    <property type="match status" value="1"/>
</dbReference>
<dbReference type="PANTHER" id="PTHR10434">
    <property type="entry name" value="1-ACYL-SN-GLYCEROL-3-PHOSPHATE ACYLTRANSFERASE"/>
    <property type="match status" value="1"/>
</dbReference>